<keyword evidence="2" id="KW-1185">Reference proteome</keyword>
<dbReference type="InParanoid" id="A0A0C2WYB0"/>
<dbReference type="STRING" id="946122.A0A0C2WYB0"/>
<dbReference type="Proteomes" id="UP000054549">
    <property type="component" value="Unassembled WGS sequence"/>
</dbReference>
<sequence length="155" mass="18024">MFRKGDLLDLLPMLHNIKELHLRFNYGHDLDSKDGLPQFAPTPLNHLRVLEVFHPDILSWFETPSLCGLYFVNYRKDKPLDVHEQISSLIQRSGCQIRKLSFESCKKIHVGTLKDVEELEICSENQTRSSIDISSLPKLRFLTIIGVVHQDIEQW</sequence>
<proteinExistence type="predicted"/>
<dbReference type="SUPFAM" id="SSF52047">
    <property type="entry name" value="RNI-like"/>
    <property type="match status" value="1"/>
</dbReference>
<dbReference type="AlphaFoldDB" id="A0A0C2WYB0"/>
<organism evidence="1 2">
    <name type="scientific">Amanita muscaria (strain Koide BX008)</name>
    <dbReference type="NCBI Taxonomy" id="946122"/>
    <lineage>
        <taxon>Eukaryota</taxon>
        <taxon>Fungi</taxon>
        <taxon>Dikarya</taxon>
        <taxon>Basidiomycota</taxon>
        <taxon>Agaricomycotina</taxon>
        <taxon>Agaricomycetes</taxon>
        <taxon>Agaricomycetidae</taxon>
        <taxon>Agaricales</taxon>
        <taxon>Pluteineae</taxon>
        <taxon>Amanitaceae</taxon>
        <taxon>Amanita</taxon>
    </lineage>
</organism>
<evidence type="ECO:0000313" key="2">
    <source>
        <dbReference type="Proteomes" id="UP000054549"/>
    </source>
</evidence>
<evidence type="ECO:0000313" key="1">
    <source>
        <dbReference type="EMBL" id="KIL61383.1"/>
    </source>
</evidence>
<dbReference type="HOGENOM" id="CLU_1695038_0_0_1"/>
<reference evidence="1 2" key="1">
    <citation type="submission" date="2014-04" db="EMBL/GenBank/DDBJ databases">
        <title>Evolutionary Origins and Diversification of the Mycorrhizal Mutualists.</title>
        <authorList>
            <consortium name="DOE Joint Genome Institute"/>
            <consortium name="Mycorrhizal Genomics Consortium"/>
            <person name="Kohler A."/>
            <person name="Kuo A."/>
            <person name="Nagy L.G."/>
            <person name="Floudas D."/>
            <person name="Copeland A."/>
            <person name="Barry K.W."/>
            <person name="Cichocki N."/>
            <person name="Veneault-Fourrey C."/>
            <person name="LaButti K."/>
            <person name="Lindquist E.A."/>
            <person name="Lipzen A."/>
            <person name="Lundell T."/>
            <person name="Morin E."/>
            <person name="Murat C."/>
            <person name="Riley R."/>
            <person name="Ohm R."/>
            <person name="Sun H."/>
            <person name="Tunlid A."/>
            <person name="Henrissat B."/>
            <person name="Grigoriev I.V."/>
            <person name="Hibbett D.S."/>
            <person name="Martin F."/>
        </authorList>
    </citation>
    <scope>NUCLEOTIDE SEQUENCE [LARGE SCALE GENOMIC DNA]</scope>
    <source>
        <strain evidence="1 2">Koide BX008</strain>
    </source>
</reference>
<accession>A0A0C2WYB0</accession>
<gene>
    <name evidence="1" type="ORF">M378DRAFT_858448</name>
</gene>
<protein>
    <submittedName>
        <fullName evidence="1">Uncharacterized protein</fullName>
    </submittedName>
</protein>
<name>A0A0C2WYB0_AMAMK</name>
<dbReference type="EMBL" id="KN818285">
    <property type="protein sequence ID" value="KIL61383.1"/>
    <property type="molecule type" value="Genomic_DNA"/>
</dbReference>